<evidence type="ECO:0000256" key="1">
    <source>
        <dbReference type="SAM" id="Phobius"/>
    </source>
</evidence>
<evidence type="ECO:0000259" key="2">
    <source>
        <dbReference type="Pfam" id="PF05569"/>
    </source>
</evidence>
<dbReference type="EMBL" id="JAUSSU010000004">
    <property type="protein sequence ID" value="MDQ0112682.1"/>
    <property type="molecule type" value="Genomic_DNA"/>
</dbReference>
<keyword evidence="1" id="KW-0812">Transmembrane</keyword>
<proteinExistence type="predicted"/>
<dbReference type="PANTHER" id="PTHR34978:SF3">
    <property type="entry name" value="SLR0241 PROTEIN"/>
    <property type="match status" value="1"/>
</dbReference>
<feature type="domain" description="Peptidase M56" evidence="2">
    <location>
        <begin position="56"/>
        <end position="252"/>
    </location>
</feature>
<evidence type="ECO:0000313" key="3">
    <source>
        <dbReference type="EMBL" id="MDQ0112682.1"/>
    </source>
</evidence>
<keyword evidence="4" id="KW-1185">Reference proteome</keyword>
<reference evidence="3 4" key="1">
    <citation type="submission" date="2023-07" db="EMBL/GenBank/DDBJ databases">
        <title>Sorghum-associated microbial communities from plants grown in Nebraska, USA.</title>
        <authorList>
            <person name="Schachtman D."/>
        </authorList>
    </citation>
    <scope>NUCLEOTIDE SEQUENCE [LARGE SCALE GENOMIC DNA]</scope>
    <source>
        <strain evidence="3 4">CC482</strain>
    </source>
</reference>
<protein>
    <submittedName>
        <fullName evidence="3">Zn-dependent protease with chaperone function</fullName>
    </submittedName>
</protein>
<dbReference type="RefSeq" id="WP_307203599.1">
    <property type="nucleotide sequence ID" value="NZ_JAUSSU010000004.1"/>
</dbReference>
<dbReference type="CDD" id="cd07326">
    <property type="entry name" value="M56_BlaR1_MecR1_like"/>
    <property type="match status" value="1"/>
</dbReference>
<organism evidence="3 4">
    <name type="scientific">Paenibacillus harenae</name>
    <dbReference type="NCBI Taxonomy" id="306543"/>
    <lineage>
        <taxon>Bacteria</taxon>
        <taxon>Bacillati</taxon>
        <taxon>Bacillota</taxon>
        <taxon>Bacilli</taxon>
        <taxon>Bacillales</taxon>
        <taxon>Paenibacillaceae</taxon>
        <taxon>Paenibacillus</taxon>
    </lineage>
</organism>
<keyword evidence="3" id="KW-0378">Hydrolase</keyword>
<dbReference type="GO" id="GO:0006508">
    <property type="term" value="P:proteolysis"/>
    <property type="evidence" value="ECO:0007669"/>
    <property type="project" value="UniProtKB-KW"/>
</dbReference>
<dbReference type="PANTHER" id="PTHR34978">
    <property type="entry name" value="POSSIBLE SENSOR-TRANSDUCER PROTEIN BLAR"/>
    <property type="match status" value="1"/>
</dbReference>
<dbReference type="Proteomes" id="UP001229346">
    <property type="component" value="Unassembled WGS sequence"/>
</dbReference>
<accession>A0ABT9TZ79</accession>
<dbReference type="InterPro" id="IPR008756">
    <property type="entry name" value="Peptidase_M56"/>
</dbReference>
<dbReference type="InterPro" id="IPR052173">
    <property type="entry name" value="Beta-lactam_resp_regulator"/>
</dbReference>
<name>A0ABT9TZ79_PAEHA</name>
<evidence type="ECO:0000313" key="4">
    <source>
        <dbReference type="Proteomes" id="UP001229346"/>
    </source>
</evidence>
<comment type="caution">
    <text evidence="3">The sequence shown here is derived from an EMBL/GenBank/DDBJ whole genome shotgun (WGS) entry which is preliminary data.</text>
</comment>
<feature type="transmembrane region" description="Helical" evidence="1">
    <location>
        <begin position="60"/>
        <end position="81"/>
    </location>
</feature>
<dbReference type="Pfam" id="PF05569">
    <property type="entry name" value="Peptidase_M56"/>
    <property type="match status" value="1"/>
</dbReference>
<gene>
    <name evidence="3" type="ORF">J2T15_002117</name>
</gene>
<dbReference type="Gene3D" id="3.30.2010.10">
    <property type="entry name" value="Metalloproteases ('zincins'), catalytic domain"/>
    <property type="match status" value="1"/>
</dbReference>
<keyword evidence="1" id="KW-1133">Transmembrane helix</keyword>
<sequence length="290" mass="33116">MTSWKTKSNIVLSLSVLIALVVLGQIGMYATHLMFGMNVHLNIFEFCLSLFKQQSFYYNLITYAMNAFIVHMLLIAIIRLVQQYMRLTRFKAVMKSLQLYLLTEQLEQRFDVLPRASMIVIEHAQPLAFTMGFRKPTIVLSSGLVRLLDEHELEAVIMHEAFHRRNYDALKLFVLQLISQSLWFIPLTRWSYANYKIMCELQADEHAIKETGSELGLGGALLKMVHSSGVLRNVAASPVLASFSDEAINYRLQQLVEPRRTIPLKLETPAIVISVYGLLLLMSMTILAMT</sequence>
<feature type="transmembrane region" description="Helical" evidence="1">
    <location>
        <begin position="269"/>
        <end position="289"/>
    </location>
</feature>
<dbReference type="GO" id="GO:0008233">
    <property type="term" value="F:peptidase activity"/>
    <property type="evidence" value="ECO:0007669"/>
    <property type="project" value="UniProtKB-KW"/>
</dbReference>
<keyword evidence="1" id="KW-0472">Membrane</keyword>
<keyword evidence="3" id="KW-0645">Protease</keyword>